<organism evidence="2 3">
    <name type="scientific">Panagrolaimus superbus</name>
    <dbReference type="NCBI Taxonomy" id="310955"/>
    <lineage>
        <taxon>Eukaryota</taxon>
        <taxon>Metazoa</taxon>
        <taxon>Ecdysozoa</taxon>
        <taxon>Nematoda</taxon>
        <taxon>Chromadorea</taxon>
        <taxon>Rhabditida</taxon>
        <taxon>Tylenchina</taxon>
        <taxon>Panagrolaimomorpha</taxon>
        <taxon>Panagrolaimoidea</taxon>
        <taxon>Panagrolaimidae</taxon>
        <taxon>Panagrolaimus</taxon>
    </lineage>
</organism>
<evidence type="ECO:0000313" key="3">
    <source>
        <dbReference type="WBParaSite" id="PSU_v2.g3122.t1"/>
    </source>
</evidence>
<dbReference type="PANTHER" id="PTHR24413">
    <property type="entry name" value="SPECKLE-TYPE POZ PROTEIN"/>
    <property type="match status" value="1"/>
</dbReference>
<dbReference type="SUPFAM" id="SSF54695">
    <property type="entry name" value="POZ domain"/>
    <property type="match status" value="1"/>
</dbReference>
<keyword evidence="2" id="KW-1185">Reference proteome</keyword>
<proteinExistence type="predicted"/>
<dbReference type="Proteomes" id="UP000887577">
    <property type="component" value="Unplaced"/>
</dbReference>
<dbReference type="SMART" id="SM00225">
    <property type="entry name" value="BTB"/>
    <property type="match status" value="1"/>
</dbReference>
<dbReference type="InterPro" id="IPR011333">
    <property type="entry name" value="SKP1/BTB/POZ_sf"/>
</dbReference>
<dbReference type="PROSITE" id="PS50097">
    <property type="entry name" value="BTB"/>
    <property type="match status" value="1"/>
</dbReference>
<evidence type="ECO:0000259" key="1">
    <source>
        <dbReference type="PROSITE" id="PS50097"/>
    </source>
</evidence>
<accession>A0A914YSZ5</accession>
<name>A0A914YSZ5_9BILA</name>
<dbReference type="CDD" id="cd18186">
    <property type="entry name" value="BTB_POZ_ZBTB_KLHL-like"/>
    <property type="match status" value="1"/>
</dbReference>
<feature type="domain" description="BTB" evidence="1">
    <location>
        <begin position="28"/>
        <end position="94"/>
    </location>
</feature>
<dbReference type="Pfam" id="PF00651">
    <property type="entry name" value="BTB"/>
    <property type="match status" value="1"/>
</dbReference>
<dbReference type="InterPro" id="IPR000210">
    <property type="entry name" value="BTB/POZ_dom"/>
</dbReference>
<dbReference type="Gene3D" id="3.30.710.10">
    <property type="entry name" value="Potassium Channel Kv1.1, Chain A"/>
    <property type="match status" value="1"/>
</dbReference>
<evidence type="ECO:0000313" key="2">
    <source>
        <dbReference type="Proteomes" id="UP000887577"/>
    </source>
</evidence>
<dbReference type="AlphaFoldDB" id="A0A914YSZ5"/>
<protein>
    <submittedName>
        <fullName evidence="3">BTB domain-containing protein</fullName>
    </submittedName>
</protein>
<sequence>MEFGNKIVALNRMKLDLFKSQDLETGRYDVIFELKGKRLYAHKNMLTLVSDTFDAMISARWTKQDEPIIIEDYSYDNFYQFLTFLYSAKCQLTDENIYSMVDIAEFYNVAPFKAYCDEYLSKMIFTVDNINSKLLQRIMFLKIF</sequence>
<reference evidence="3" key="1">
    <citation type="submission" date="2022-11" db="UniProtKB">
        <authorList>
            <consortium name="WormBaseParasite"/>
        </authorList>
    </citation>
    <scope>IDENTIFICATION</scope>
</reference>
<dbReference type="WBParaSite" id="PSU_v2.g3122.t1">
    <property type="protein sequence ID" value="PSU_v2.g3122.t1"/>
    <property type="gene ID" value="PSU_v2.g3122"/>
</dbReference>